<proteinExistence type="predicted"/>
<dbReference type="Proteomes" id="UP000003477">
    <property type="component" value="Unassembled WGS sequence"/>
</dbReference>
<gene>
    <name evidence="1" type="ORF">CWATWH0003_0512</name>
</gene>
<evidence type="ECO:0000313" key="2">
    <source>
        <dbReference type="Proteomes" id="UP000003477"/>
    </source>
</evidence>
<name>G5IZ15_CROWT</name>
<organism evidence="1 2">
    <name type="scientific">Crocosphaera watsonii WH 0003</name>
    <dbReference type="NCBI Taxonomy" id="423471"/>
    <lineage>
        <taxon>Bacteria</taxon>
        <taxon>Bacillati</taxon>
        <taxon>Cyanobacteriota</taxon>
        <taxon>Cyanophyceae</taxon>
        <taxon>Oscillatoriophycideae</taxon>
        <taxon>Chroococcales</taxon>
        <taxon>Aphanothecaceae</taxon>
        <taxon>Crocosphaera</taxon>
    </lineage>
</organism>
<comment type="caution">
    <text evidence="1">The sequence shown here is derived from an EMBL/GenBank/DDBJ whole genome shotgun (WGS) entry which is preliminary data.</text>
</comment>
<accession>G5IZ15</accession>
<evidence type="ECO:0000313" key="1">
    <source>
        <dbReference type="EMBL" id="EHJ14824.1"/>
    </source>
</evidence>
<dbReference type="EMBL" id="AESD01000083">
    <property type="protein sequence ID" value="EHJ14824.1"/>
    <property type="molecule type" value="Genomic_DNA"/>
</dbReference>
<reference evidence="1 2" key="1">
    <citation type="journal article" date="2011" name="Front. Microbiol.">
        <title>Two Strains of Crocosphaera watsonii with Highly Conserved Genomes are Distinguished by Strain-Specific Features.</title>
        <authorList>
            <person name="Bench S.R."/>
            <person name="Ilikchyan I.N."/>
            <person name="Tripp H.J."/>
            <person name="Zehr J.P."/>
        </authorList>
    </citation>
    <scope>NUCLEOTIDE SEQUENCE [LARGE SCALE GENOMIC DNA]</scope>
    <source>
        <strain evidence="1 2">WH 0003</strain>
    </source>
</reference>
<dbReference type="AlphaFoldDB" id="G5IZ15"/>
<protein>
    <submittedName>
        <fullName evidence="1">Uncharacterized protein</fullName>
    </submittedName>
</protein>
<sequence>MTLLTYYGSCKRYRIFHKEGEISGNLEGMAVQVWVFKQGRFSHFR</sequence>